<dbReference type="SUPFAM" id="SSF69065">
    <property type="entry name" value="RNase III domain-like"/>
    <property type="match status" value="1"/>
</dbReference>
<reference evidence="6" key="1">
    <citation type="submission" date="2021-01" db="EMBL/GenBank/DDBJ databases">
        <authorList>
            <person name="Corre E."/>
            <person name="Pelletier E."/>
            <person name="Niang G."/>
            <person name="Scheremetjew M."/>
            <person name="Finn R."/>
            <person name="Kale V."/>
            <person name="Holt S."/>
            <person name="Cochrane G."/>
            <person name="Meng A."/>
            <person name="Brown T."/>
            <person name="Cohen L."/>
        </authorList>
    </citation>
    <scope>NUCLEOTIDE SEQUENCE</scope>
    <source>
        <strain evidence="6">B596</strain>
    </source>
</reference>
<keyword evidence="4" id="KW-0812">Transmembrane</keyword>
<keyword evidence="3" id="KW-0378">Hydrolase</keyword>
<gene>
    <name evidence="6" type="ORF">PDEL0327_LOCUS1803</name>
    <name evidence="7" type="ORF">PDEL0327_LOCUS1804</name>
</gene>
<accession>A0A6T9ZTV0</accession>
<dbReference type="PANTHER" id="PTHR34276">
    <property type="entry name" value="MINI-RIBONUCLEASE 3"/>
    <property type="match status" value="1"/>
</dbReference>
<proteinExistence type="inferred from homology"/>
<dbReference type="PANTHER" id="PTHR34276:SF1">
    <property type="entry name" value="MINI-RIBONUCLEASE 3"/>
    <property type="match status" value="1"/>
</dbReference>
<protein>
    <recommendedName>
        <fullName evidence="5">RNase III domain-containing protein</fullName>
    </recommendedName>
</protein>
<feature type="transmembrane region" description="Helical" evidence="4">
    <location>
        <begin position="7"/>
        <end position="26"/>
    </location>
</feature>
<keyword evidence="4" id="KW-0472">Membrane</keyword>
<dbReference type="Pfam" id="PF00636">
    <property type="entry name" value="Ribonuclease_3"/>
    <property type="match status" value="1"/>
</dbReference>
<dbReference type="PROSITE" id="PS51257">
    <property type="entry name" value="PROKAR_LIPOPROTEIN"/>
    <property type="match status" value="1"/>
</dbReference>
<evidence type="ECO:0000256" key="3">
    <source>
        <dbReference type="ARBA" id="ARBA00022801"/>
    </source>
</evidence>
<evidence type="ECO:0000256" key="2">
    <source>
        <dbReference type="ARBA" id="ARBA00022759"/>
    </source>
</evidence>
<evidence type="ECO:0000259" key="5">
    <source>
        <dbReference type="SMART" id="SM00535"/>
    </source>
</evidence>
<evidence type="ECO:0000313" key="6">
    <source>
        <dbReference type="EMBL" id="CAD8730310.1"/>
    </source>
</evidence>
<dbReference type="InterPro" id="IPR000999">
    <property type="entry name" value="RNase_III_dom"/>
</dbReference>
<evidence type="ECO:0000256" key="1">
    <source>
        <dbReference type="ARBA" id="ARBA00022722"/>
    </source>
</evidence>
<dbReference type="Gene3D" id="1.10.1520.10">
    <property type="entry name" value="Ribonuclease III domain"/>
    <property type="match status" value="1"/>
</dbReference>
<keyword evidence="1" id="KW-0540">Nuclease</keyword>
<dbReference type="GO" id="GO:0004525">
    <property type="term" value="F:ribonuclease III activity"/>
    <property type="evidence" value="ECO:0007669"/>
    <property type="project" value="InterPro"/>
</dbReference>
<evidence type="ECO:0000313" key="7">
    <source>
        <dbReference type="EMBL" id="CAD8730311.1"/>
    </source>
</evidence>
<dbReference type="InterPro" id="IPR036389">
    <property type="entry name" value="RNase_III_sf"/>
</dbReference>
<dbReference type="HAMAP" id="MF_01468">
    <property type="entry name" value="RNase_Mini_III"/>
    <property type="match status" value="1"/>
</dbReference>
<dbReference type="GO" id="GO:0006396">
    <property type="term" value="P:RNA processing"/>
    <property type="evidence" value="ECO:0007669"/>
    <property type="project" value="InterPro"/>
</dbReference>
<keyword evidence="4" id="KW-1133">Transmembrane helix</keyword>
<sequence>MVKRSRCCYFHVFTGIIGSLFLGSLGCDSFPLVPAFVDDRRIFRQSIPLPRSSIDSQRGVGVGSAIALSDDGDDGDAKSLLEFLSPMTSCKVNQMSGTDLAYVGDVVFELFVRSRHVWPSKRTSDLQNTVVGLVRAEHQSHLLQQLKESFPLSEKENQVLMRGRNAVTKSKNRRNPAAYQDSTAFEALIGYIYITDKDRCRELLAWLESVVDIREEGN</sequence>
<dbReference type="EMBL" id="HBFG01002374">
    <property type="protein sequence ID" value="CAD8730310.1"/>
    <property type="molecule type" value="Transcribed_RNA"/>
</dbReference>
<dbReference type="AlphaFoldDB" id="A0A6T9ZTV0"/>
<organism evidence="6">
    <name type="scientific">Pseudo-nitzschia delicatissima</name>
    <dbReference type="NCBI Taxonomy" id="44447"/>
    <lineage>
        <taxon>Eukaryota</taxon>
        <taxon>Sar</taxon>
        <taxon>Stramenopiles</taxon>
        <taxon>Ochrophyta</taxon>
        <taxon>Bacillariophyta</taxon>
        <taxon>Bacillariophyceae</taxon>
        <taxon>Bacillariophycidae</taxon>
        <taxon>Bacillariales</taxon>
        <taxon>Bacillariaceae</taxon>
        <taxon>Pseudo-nitzschia</taxon>
    </lineage>
</organism>
<name>A0A6T9ZTV0_9STRA</name>
<dbReference type="SMART" id="SM00535">
    <property type="entry name" value="RIBOc"/>
    <property type="match status" value="1"/>
</dbReference>
<evidence type="ECO:0000256" key="4">
    <source>
        <dbReference type="SAM" id="Phobius"/>
    </source>
</evidence>
<keyword evidence="2" id="KW-0255">Endonuclease</keyword>
<dbReference type="InterPro" id="IPR008226">
    <property type="entry name" value="Mini3_fam"/>
</dbReference>
<dbReference type="EMBL" id="HBFG01002375">
    <property type="protein sequence ID" value="CAD8730311.1"/>
    <property type="molecule type" value="Transcribed_RNA"/>
</dbReference>
<feature type="domain" description="RNase III" evidence="5">
    <location>
        <begin position="78"/>
        <end position="215"/>
    </location>
</feature>